<dbReference type="GO" id="GO:0032543">
    <property type="term" value="P:mitochondrial translation"/>
    <property type="evidence" value="ECO:0007669"/>
    <property type="project" value="TreeGrafter"/>
</dbReference>
<evidence type="ECO:0000313" key="2">
    <source>
        <dbReference type="Proteomes" id="UP000318582"/>
    </source>
</evidence>
<dbReference type="PANTHER" id="PTHR28158">
    <property type="entry name" value="37S RIBOSOMAL PROTEIN S35, MITOCHONDRIAL"/>
    <property type="match status" value="1"/>
</dbReference>
<sequence length="287" mass="32963">MLRTTTASRAVRQAVGCRNIHTTNVCRAEVAAADRVPTPKEIARDRANKWLKDEGEQYRTAITTKFVGKGDRPFPMNPFFRPQAPLSNATRSEVFKLYLEDAQQWTPRALAEHFGLSIVRVQAILRLKALEQKWEAEGKPIQTNLTNGMELMLNAQTLQTLPNTRPREKLRLTSAKRLQPFFRMINEEEAFTPEDAAALMKLEPFANLQRKLDEAADHVFELEPRAAAAPKTISVDPSLKSRFQFMLVDTGNPEKTRIMVRERNGRLRGATVEERFRRKNLKPRYFM</sequence>
<name>A0A507E6B2_9FUNG</name>
<dbReference type="InterPro" id="IPR021036">
    <property type="entry name" value="Ribosomal_mS45"/>
</dbReference>
<organism evidence="1 2">
    <name type="scientific">Powellomyces hirtus</name>
    <dbReference type="NCBI Taxonomy" id="109895"/>
    <lineage>
        <taxon>Eukaryota</taxon>
        <taxon>Fungi</taxon>
        <taxon>Fungi incertae sedis</taxon>
        <taxon>Chytridiomycota</taxon>
        <taxon>Chytridiomycota incertae sedis</taxon>
        <taxon>Chytridiomycetes</taxon>
        <taxon>Spizellomycetales</taxon>
        <taxon>Powellomycetaceae</taxon>
        <taxon>Powellomyces</taxon>
    </lineage>
</organism>
<dbReference type="Pfam" id="PF12298">
    <property type="entry name" value="Bot1p"/>
    <property type="match status" value="1"/>
</dbReference>
<proteinExistence type="predicted"/>
<dbReference type="GO" id="GO:0005763">
    <property type="term" value="C:mitochondrial small ribosomal subunit"/>
    <property type="evidence" value="ECO:0007669"/>
    <property type="project" value="TreeGrafter"/>
</dbReference>
<dbReference type="STRING" id="109895.A0A507E6B2"/>
<comment type="caution">
    <text evidence="1">The sequence shown here is derived from an EMBL/GenBank/DDBJ whole genome shotgun (WGS) entry which is preliminary data.</text>
</comment>
<dbReference type="EMBL" id="QEAQ01000026">
    <property type="protein sequence ID" value="TPX59364.1"/>
    <property type="molecule type" value="Genomic_DNA"/>
</dbReference>
<dbReference type="Proteomes" id="UP000318582">
    <property type="component" value="Unassembled WGS sequence"/>
</dbReference>
<dbReference type="GO" id="GO:0003735">
    <property type="term" value="F:structural constituent of ribosome"/>
    <property type="evidence" value="ECO:0007669"/>
    <property type="project" value="TreeGrafter"/>
</dbReference>
<reference evidence="1 2" key="1">
    <citation type="journal article" date="2019" name="Sci. Rep.">
        <title>Comparative genomics of chytrid fungi reveal insights into the obligate biotrophic and pathogenic lifestyle of Synchytrium endobioticum.</title>
        <authorList>
            <person name="van de Vossenberg B.T.L.H."/>
            <person name="Warris S."/>
            <person name="Nguyen H.D.T."/>
            <person name="van Gent-Pelzer M.P.E."/>
            <person name="Joly D.L."/>
            <person name="van de Geest H.C."/>
            <person name="Bonants P.J.M."/>
            <person name="Smith D.S."/>
            <person name="Levesque C.A."/>
            <person name="van der Lee T.A.J."/>
        </authorList>
    </citation>
    <scope>NUCLEOTIDE SEQUENCE [LARGE SCALE GENOMIC DNA]</scope>
    <source>
        <strain evidence="1 2">CBS 809.83</strain>
    </source>
</reference>
<evidence type="ECO:0000313" key="1">
    <source>
        <dbReference type="EMBL" id="TPX59364.1"/>
    </source>
</evidence>
<dbReference type="AlphaFoldDB" id="A0A507E6B2"/>
<accession>A0A507E6B2</accession>
<dbReference type="PANTHER" id="PTHR28158:SF1">
    <property type="entry name" value="SMALL RIBOSOMAL SUBUNIT PROTEIN MS45"/>
    <property type="match status" value="1"/>
</dbReference>
<gene>
    <name evidence="1" type="ORF">PhCBS80983_g02544</name>
</gene>
<protein>
    <submittedName>
        <fullName evidence="1">Uncharacterized protein</fullName>
    </submittedName>
</protein>
<keyword evidence="2" id="KW-1185">Reference proteome</keyword>